<dbReference type="EMBL" id="PJCG01000061">
    <property type="protein sequence ID" value="PKI19406.1"/>
    <property type="molecule type" value="Genomic_DNA"/>
</dbReference>
<organism evidence="1 2">
    <name type="scientific">Pseudomonas monteilii</name>
    <dbReference type="NCBI Taxonomy" id="76759"/>
    <lineage>
        <taxon>Bacteria</taxon>
        <taxon>Pseudomonadati</taxon>
        <taxon>Pseudomonadota</taxon>
        <taxon>Gammaproteobacteria</taxon>
        <taxon>Pseudomonadales</taxon>
        <taxon>Pseudomonadaceae</taxon>
        <taxon>Pseudomonas</taxon>
    </lineage>
</organism>
<dbReference type="Proteomes" id="UP000233399">
    <property type="component" value="Unassembled WGS sequence"/>
</dbReference>
<name>A0A2N1IMB1_9PSED</name>
<evidence type="ECO:0000313" key="2">
    <source>
        <dbReference type="Proteomes" id="UP000233399"/>
    </source>
</evidence>
<evidence type="ECO:0008006" key="3">
    <source>
        <dbReference type="Google" id="ProtNLM"/>
    </source>
</evidence>
<gene>
    <name evidence="1" type="ORF">CXB65_23250</name>
</gene>
<protein>
    <recommendedName>
        <fullName evidence="3">HK97 gp10 family phage protein</fullName>
    </recommendedName>
</protein>
<sequence length="144" mass="15946">MANSVSIDGYLHVDGFDKFDQEAFNKRKIRAGMRKAGQLITGRAQMNLALGGGQEGYPINRTGATTDSIGFKLSRSGFLVRVAPNKTASMRAFYPAYLHYGVRRKQGGGWRIKPRDNYMTDALTDSRAEVQRILQQAFAAALLN</sequence>
<evidence type="ECO:0000313" key="1">
    <source>
        <dbReference type="EMBL" id="PKI19406.1"/>
    </source>
</evidence>
<proteinExistence type="predicted"/>
<reference evidence="1 2" key="1">
    <citation type="submission" date="2017-12" db="EMBL/GenBank/DDBJ databases">
        <title>Isolation and characterization of an aerobic denitrifying Pseudomonas monteilii CY06 from aquaculture ponds.</title>
        <authorList>
            <person name="Ma Q."/>
            <person name="Cai Y."/>
            <person name="He Z."/>
        </authorList>
    </citation>
    <scope>NUCLEOTIDE SEQUENCE [LARGE SCALE GENOMIC DNA]</scope>
    <source>
        <strain evidence="1 2">CY06</strain>
    </source>
</reference>
<accession>A0A2N1IMB1</accession>
<comment type="caution">
    <text evidence="1">The sequence shown here is derived from an EMBL/GenBank/DDBJ whole genome shotgun (WGS) entry which is preliminary data.</text>
</comment>
<dbReference type="RefSeq" id="WP_101196708.1">
    <property type="nucleotide sequence ID" value="NZ_PJCG01000061.1"/>
</dbReference>
<dbReference type="AlphaFoldDB" id="A0A2N1IMB1"/>